<dbReference type="NCBIfam" id="TIGR00738">
    <property type="entry name" value="rrf2_super"/>
    <property type="match status" value="1"/>
</dbReference>
<keyword evidence="2" id="KW-1185">Reference proteome</keyword>
<dbReference type="PANTHER" id="PTHR33221:SF2">
    <property type="entry name" value="TRANSCRIPTIONAL REGULATOR"/>
    <property type="match status" value="1"/>
</dbReference>
<reference evidence="1 2" key="1">
    <citation type="submission" date="2018-05" db="EMBL/GenBank/DDBJ databases">
        <title>Genomic Encyclopedia of Type Strains, Phase IV (KMG-IV): sequencing the most valuable type-strain genomes for metagenomic binning, comparative biology and taxonomic classification.</title>
        <authorList>
            <person name="Goeker M."/>
        </authorList>
    </citation>
    <scope>NUCLEOTIDE SEQUENCE [LARGE SCALE GENOMIC DNA]</scope>
    <source>
        <strain evidence="1 2">DSM 23606</strain>
    </source>
</reference>
<comment type="caution">
    <text evidence="1">The sequence shown here is derived from an EMBL/GenBank/DDBJ whole genome shotgun (WGS) entry which is preliminary data.</text>
</comment>
<dbReference type="InterPro" id="IPR000944">
    <property type="entry name" value="Tscrpt_reg_Rrf2"/>
</dbReference>
<accession>A0A317MR16</accession>
<dbReference type="Gene3D" id="1.10.10.10">
    <property type="entry name" value="Winged helix-like DNA-binding domain superfamily/Winged helix DNA-binding domain"/>
    <property type="match status" value="1"/>
</dbReference>
<dbReference type="OrthoDB" id="9808360at2"/>
<dbReference type="GO" id="GO:0005829">
    <property type="term" value="C:cytosol"/>
    <property type="evidence" value="ECO:0007669"/>
    <property type="project" value="TreeGrafter"/>
</dbReference>
<dbReference type="InterPro" id="IPR036388">
    <property type="entry name" value="WH-like_DNA-bd_sf"/>
</dbReference>
<dbReference type="PROSITE" id="PS51197">
    <property type="entry name" value="HTH_RRF2_2"/>
    <property type="match status" value="1"/>
</dbReference>
<sequence>MIRISKETDYGIVLLSCLAREPGVSLSATALAERGRLPLPTVSKILKAMTRGGLLSSQRGAYGGYALARRPAEITVADIITVIDGPIALTDCSVIEPQAPSEEHKSCDHIAHCHLSGHWAPINRAIRSALEGVTLADLTRPSDKVVPLVFHAAHELSRSSAT</sequence>
<organism evidence="1 2">
    <name type="scientific">Plasticicumulans acidivorans</name>
    <dbReference type="NCBI Taxonomy" id="886464"/>
    <lineage>
        <taxon>Bacteria</taxon>
        <taxon>Pseudomonadati</taxon>
        <taxon>Pseudomonadota</taxon>
        <taxon>Gammaproteobacteria</taxon>
        <taxon>Candidatus Competibacteraceae</taxon>
        <taxon>Plasticicumulans</taxon>
    </lineage>
</organism>
<dbReference type="Pfam" id="PF02082">
    <property type="entry name" value="Rrf2"/>
    <property type="match status" value="1"/>
</dbReference>
<dbReference type="Proteomes" id="UP000246569">
    <property type="component" value="Unassembled WGS sequence"/>
</dbReference>
<dbReference type="NCBIfam" id="TIGR02944">
    <property type="entry name" value="suf_reg_Xantho"/>
    <property type="match status" value="1"/>
</dbReference>
<dbReference type="InterPro" id="IPR014290">
    <property type="entry name" value="SUF_FeS_clus_asmbl_reg"/>
</dbReference>
<dbReference type="GO" id="GO:0003700">
    <property type="term" value="F:DNA-binding transcription factor activity"/>
    <property type="evidence" value="ECO:0007669"/>
    <property type="project" value="TreeGrafter"/>
</dbReference>
<dbReference type="EMBL" id="QGTJ01000013">
    <property type="protein sequence ID" value="PWV58902.1"/>
    <property type="molecule type" value="Genomic_DNA"/>
</dbReference>
<evidence type="ECO:0000313" key="1">
    <source>
        <dbReference type="EMBL" id="PWV58902.1"/>
    </source>
</evidence>
<dbReference type="InterPro" id="IPR036390">
    <property type="entry name" value="WH_DNA-bd_sf"/>
</dbReference>
<proteinExistence type="predicted"/>
<evidence type="ECO:0000313" key="2">
    <source>
        <dbReference type="Proteomes" id="UP000246569"/>
    </source>
</evidence>
<gene>
    <name evidence="1" type="ORF">C7443_11383</name>
</gene>
<dbReference type="RefSeq" id="WP_110020151.1">
    <property type="nucleotide sequence ID" value="NZ_QGTJ01000013.1"/>
</dbReference>
<dbReference type="AlphaFoldDB" id="A0A317MR16"/>
<protein>
    <submittedName>
        <fullName evidence="1">BadM/Rrf2 family transcriptional regulator</fullName>
    </submittedName>
</protein>
<dbReference type="SUPFAM" id="SSF46785">
    <property type="entry name" value="Winged helix' DNA-binding domain"/>
    <property type="match status" value="1"/>
</dbReference>
<dbReference type="PANTHER" id="PTHR33221">
    <property type="entry name" value="WINGED HELIX-TURN-HELIX TRANSCRIPTIONAL REGULATOR, RRF2 FAMILY"/>
    <property type="match status" value="1"/>
</dbReference>
<name>A0A317MR16_9GAMM</name>